<dbReference type="PRINTS" id="PR00722">
    <property type="entry name" value="CHYMOTRYPSIN"/>
</dbReference>
<keyword evidence="5" id="KW-1185">Reference proteome</keyword>
<dbReference type="InterPro" id="IPR001254">
    <property type="entry name" value="Trypsin_dom"/>
</dbReference>
<dbReference type="GO" id="GO:0004252">
    <property type="term" value="F:serine-type endopeptidase activity"/>
    <property type="evidence" value="ECO:0007669"/>
    <property type="project" value="InterPro"/>
</dbReference>
<gene>
    <name evidence="4" type="ORF">Ocin01_18760</name>
</gene>
<dbReference type="Gene3D" id="2.40.10.10">
    <property type="entry name" value="Trypsin-like serine proteases"/>
    <property type="match status" value="2"/>
</dbReference>
<dbReference type="InterPro" id="IPR001314">
    <property type="entry name" value="Peptidase_S1A"/>
</dbReference>
<dbReference type="EMBL" id="LJIJ01004402">
    <property type="protein sequence ID" value="ODM87922.1"/>
    <property type="molecule type" value="Genomic_DNA"/>
</dbReference>
<dbReference type="InterPro" id="IPR043504">
    <property type="entry name" value="Peptidase_S1_PA_chymotrypsin"/>
</dbReference>
<dbReference type="PANTHER" id="PTHR24256">
    <property type="entry name" value="TRYPTASE-RELATED"/>
    <property type="match status" value="1"/>
</dbReference>
<organism evidence="4 5">
    <name type="scientific">Orchesella cincta</name>
    <name type="common">Springtail</name>
    <name type="synonym">Podura cincta</name>
    <dbReference type="NCBI Taxonomy" id="48709"/>
    <lineage>
        <taxon>Eukaryota</taxon>
        <taxon>Metazoa</taxon>
        <taxon>Ecdysozoa</taxon>
        <taxon>Arthropoda</taxon>
        <taxon>Hexapoda</taxon>
        <taxon>Collembola</taxon>
        <taxon>Entomobryomorpha</taxon>
        <taxon>Entomobryoidea</taxon>
        <taxon>Orchesellidae</taxon>
        <taxon>Orchesellinae</taxon>
        <taxon>Orchesella</taxon>
    </lineage>
</organism>
<dbReference type="Proteomes" id="UP000094527">
    <property type="component" value="Unassembled WGS sequence"/>
</dbReference>
<reference evidence="4 5" key="1">
    <citation type="journal article" date="2016" name="Genome Biol. Evol.">
        <title>Gene Family Evolution Reflects Adaptation to Soil Environmental Stressors in the Genome of the Collembolan Orchesella cincta.</title>
        <authorList>
            <person name="Faddeeva-Vakhrusheva A."/>
            <person name="Derks M.F."/>
            <person name="Anvar S.Y."/>
            <person name="Agamennone V."/>
            <person name="Suring W."/>
            <person name="Smit S."/>
            <person name="van Straalen N.M."/>
            <person name="Roelofs D."/>
        </authorList>
    </citation>
    <scope>NUCLEOTIDE SEQUENCE [LARGE SCALE GENOMIC DNA]</scope>
    <source>
        <tissue evidence="4">Mixed pool</tissue>
    </source>
</reference>
<comment type="caution">
    <text evidence="4">The sequence shown here is derived from an EMBL/GenBank/DDBJ whole genome shotgun (WGS) entry which is preliminary data.</text>
</comment>
<dbReference type="SUPFAM" id="SSF50494">
    <property type="entry name" value="Trypsin-like serine proteases"/>
    <property type="match status" value="1"/>
</dbReference>
<evidence type="ECO:0000313" key="4">
    <source>
        <dbReference type="EMBL" id="ODM87922.1"/>
    </source>
</evidence>
<dbReference type="CDD" id="cd00190">
    <property type="entry name" value="Tryp_SPc"/>
    <property type="match status" value="1"/>
</dbReference>
<name>A0A1D2M4T1_ORCCI</name>
<feature type="non-terminal residue" evidence="4">
    <location>
        <position position="213"/>
    </location>
</feature>
<sequence>GFEQTVNFSLSDVITHKDYNFYSQDNDIALIKLKTPLDFSRSRHVQPILLVDPNVQYNTSKCHIRLSFDEVFCKEIFLNGKFNLKSTDAFIVGWGTDDFNSNDAADILQKTTVTIFSDLYCNRQWGDDYHKETMICASGTRDSNFPRHNHYKRVPDACKGDSGGPLITQGTDNSKWYLVGIVSWGFQCGIPEYPGMYTRVENYLAWIRENRQW</sequence>
<dbReference type="InterPro" id="IPR051487">
    <property type="entry name" value="Ser/Thr_Proteases_Immune/Dev"/>
</dbReference>
<keyword evidence="1" id="KW-1015">Disulfide bond</keyword>
<dbReference type="Pfam" id="PF00089">
    <property type="entry name" value="Trypsin"/>
    <property type="match status" value="2"/>
</dbReference>
<dbReference type="STRING" id="48709.A0A1D2M4T1"/>
<protein>
    <submittedName>
        <fullName evidence="4">Trypsin-1</fullName>
    </submittedName>
</protein>
<dbReference type="InterPro" id="IPR009003">
    <property type="entry name" value="Peptidase_S1_PA"/>
</dbReference>
<dbReference type="SMART" id="SM00020">
    <property type="entry name" value="Tryp_SPc"/>
    <property type="match status" value="1"/>
</dbReference>
<dbReference type="OrthoDB" id="10061449at2759"/>
<dbReference type="PROSITE" id="PS00135">
    <property type="entry name" value="TRYPSIN_SER"/>
    <property type="match status" value="1"/>
</dbReference>
<feature type="non-terminal residue" evidence="4">
    <location>
        <position position="1"/>
    </location>
</feature>
<dbReference type="InterPro" id="IPR033116">
    <property type="entry name" value="TRYPSIN_SER"/>
</dbReference>
<proteinExistence type="inferred from homology"/>
<dbReference type="GO" id="GO:0006508">
    <property type="term" value="P:proteolysis"/>
    <property type="evidence" value="ECO:0007669"/>
    <property type="project" value="InterPro"/>
</dbReference>
<accession>A0A1D2M4T1</accession>
<dbReference type="FunFam" id="2.40.10.10:FF:000002">
    <property type="entry name" value="Transmembrane protease serine"/>
    <property type="match status" value="1"/>
</dbReference>
<evidence type="ECO:0000256" key="2">
    <source>
        <dbReference type="ARBA" id="ARBA00024195"/>
    </source>
</evidence>
<feature type="domain" description="Peptidase S1" evidence="3">
    <location>
        <begin position="1"/>
        <end position="212"/>
    </location>
</feature>
<dbReference type="PROSITE" id="PS50240">
    <property type="entry name" value="TRYPSIN_DOM"/>
    <property type="match status" value="1"/>
</dbReference>
<evidence type="ECO:0000259" key="3">
    <source>
        <dbReference type="PROSITE" id="PS50240"/>
    </source>
</evidence>
<evidence type="ECO:0000313" key="5">
    <source>
        <dbReference type="Proteomes" id="UP000094527"/>
    </source>
</evidence>
<evidence type="ECO:0000256" key="1">
    <source>
        <dbReference type="ARBA" id="ARBA00023157"/>
    </source>
</evidence>
<dbReference type="AlphaFoldDB" id="A0A1D2M4T1"/>
<comment type="similarity">
    <text evidence="2">Belongs to the peptidase S1 family. CLIP subfamily.</text>
</comment>